<dbReference type="InterPro" id="IPR043504">
    <property type="entry name" value="Peptidase_S1_PA_chymotrypsin"/>
</dbReference>
<evidence type="ECO:0000313" key="4">
    <source>
        <dbReference type="Proteomes" id="UP000008237"/>
    </source>
</evidence>
<organism evidence="4">
    <name type="scientific">Harpegnathos saltator</name>
    <name type="common">Jerdon's jumping ant</name>
    <dbReference type="NCBI Taxonomy" id="610380"/>
    <lineage>
        <taxon>Eukaryota</taxon>
        <taxon>Metazoa</taxon>
        <taxon>Ecdysozoa</taxon>
        <taxon>Arthropoda</taxon>
        <taxon>Hexapoda</taxon>
        <taxon>Insecta</taxon>
        <taxon>Pterygota</taxon>
        <taxon>Neoptera</taxon>
        <taxon>Endopterygota</taxon>
        <taxon>Hymenoptera</taxon>
        <taxon>Apocrita</taxon>
        <taxon>Aculeata</taxon>
        <taxon>Formicoidea</taxon>
        <taxon>Formicidae</taxon>
        <taxon>Ponerinae</taxon>
        <taxon>Ponerini</taxon>
        <taxon>Harpegnathos</taxon>
    </lineage>
</organism>
<dbReference type="SMART" id="SM00020">
    <property type="entry name" value="Tryp_SPc"/>
    <property type="match status" value="1"/>
</dbReference>
<dbReference type="PRINTS" id="PR00722">
    <property type="entry name" value="CHYMOTRYPSIN"/>
</dbReference>
<dbReference type="Pfam" id="PF00089">
    <property type="entry name" value="Trypsin"/>
    <property type="match status" value="1"/>
</dbReference>
<sequence>MTYTQICGGTLIRSNLVVSAVHCFFDQTTRKIKDASSYVVAAGKRYRAWDADEQYSQKSLVESIDVDEYIFELRINYYYDMDIAVLKLKTPFKQNILVHSICIDWKVFDVSRDDLWQPEQLGKMVAWNENTNDQHNQTMYEMDMQYIEHDECIGIKNLDPRELVAQDTFCAGRLNDSGICNEDGGSGLYIEEEGVWYLRGVASAKYGVVDRCLYKVYKDSNVEFTYVNELKYRLLKKLLNRVNERQLSDAQNM</sequence>
<dbReference type="InterPro" id="IPR009003">
    <property type="entry name" value="Peptidase_S1_PA"/>
</dbReference>
<reference evidence="3 4" key="1">
    <citation type="journal article" date="2010" name="Science">
        <title>Genomic comparison of the ants Camponotus floridanus and Harpegnathos saltator.</title>
        <authorList>
            <person name="Bonasio R."/>
            <person name="Zhang G."/>
            <person name="Ye C."/>
            <person name="Mutti N.S."/>
            <person name="Fang X."/>
            <person name="Qin N."/>
            <person name="Donahue G."/>
            <person name="Yang P."/>
            <person name="Li Q."/>
            <person name="Li C."/>
            <person name="Zhang P."/>
            <person name="Huang Z."/>
            <person name="Berger S.L."/>
            <person name="Reinberg D."/>
            <person name="Wang J."/>
            <person name="Liebig J."/>
        </authorList>
    </citation>
    <scope>NUCLEOTIDE SEQUENCE [LARGE SCALE GENOMIC DNA]</scope>
    <source>
        <strain evidence="3 4">R22 G/1</strain>
    </source>
</reference>
<dbReference type="AlphaFoldDB" id="E2BU44"/>
<evidence type="ECO:0000313" key="3">
    <source>
        <dbReference type="EMBL" id="EFN80794.1"/>
    </source>
</evidence>
<dbReference type="InterPro" id="IPR001254">
    <property type="entry name" value="Trypsin_dom"/>
</dbReference>
<dbReference type="SUPFAM" id="SSF50494">
    <property type="entry name" value="Trypsin-like serine proteases"/>
    <property type="match status" value="1"/>
</dbReference>
<keyword evidence="3" id="KW-0812">Transmembrane</keyword>
<dbReference type="PANTHER" id="PTHR24253:SF176">
    <property type="entry name" value="CORIN, ISOFORM B"/>
    <property type="match status" value="1"/>
</dbReference>
<dbReference type="InterPro" id="IPR001314">
    <property type="entry name" value="Peptidase_S1A"/>
</dbReference>
<keyword evidence="3" id="KW-0472">Membrane</keyword>
<evidence type="ECO:0000256" key="1">
    <source>
        <dbReference type="ARBA" id="ARBA00023157"/>
    </source>
</evidence>
<proteinExistence type="predicted"/>
<keyword evidence="3" id="KW-0645">Protease</keyword>
<feature type="domain" description="Peptidase S1" evidence="2">
    <location>
        <begin position="1"/>
        <end position="243"/>
    </location>
</feature>
<protein>
    <submittedName>
        <fullName evidence="3">Transmembrane protease, serine 13</fullName>
    </submittedName>
</protein>
<dbReference type="GO" id="GO:0004252">
    <property type="term" value="F:serine-type endopeptidase activity"/>
    <property type="evidence" value="ECO:0007669"/>
    <property type="project" value="InterPro"/>
</dbReference>
<dbReference type="Gene3D" id="2.40.10.10">
    <property type="entry name" value="Trypsin-like serine proteases"/>
    <property type="match status" value="2"/>
</dbReference>
<dbReference type="GO" id="GO:0006508">
    <property type="term" value="P:proteolysis"/>
    <property type="evidence" value="ECO:0007669"/>
    <property type="project" value="UniProtKB-KW"/>
</dbReference>
<evidence type="ECO:0000259" key="2">
    <source>
        <dbReference type="PROSITE" id="PS50240"/>
    </source>
</evidence>
<accession>E2BU44</accession>
<keyword evidence="1" id="KW-1015">Disulfide bond</keyword>
<keyword evidence="4" id="KW-1185">Reference proteome</keyword>
<dbReference type="OrthoDB" id="2019384at2759"/>
<name>E2BU44_HARSA</name>
<dbReference type="PROSITE" id="PS50240">
    <property type="entry name" value="TRYPSIN_DOM"/>
    <property type="match status" value="1"/>
</dbReference>
<gene>
    <name evidence="3" type="ORF">EAI_06992</name>
</gene>
<keyword evidence="3" id="KW-0378">Hydrolase</keyword>
<dbReference type="EMBL" id="GL450576">
    <property type="protein sequence ID" value="EFN80794.1"/>
    <property type="molecule type" value="Genomic_DNA"/>
</dbReference>
<dbReference type="PANTHER" id="PTHR24253">
    <property type="entry name" value="TRANSMEMBRANE PROTEASE SERINE"/>
    <property type="match status" value="1"/>
</dbReference>
<dbReference type="Proteomes" id="UP000008237">
    <property type="component" value="Unassembled WGS sequence"/>
</dbReference>
<dbReference type="InParanoid" id="E2BU44"/>